<evidence type="ECO:0008006" key="3">
    <source>
        <dbReference type="Google" id="ProtNLM"/>
    </source>
</evidence>
<gene>
    <name evidence="1" type="ordered locus">Svir_24100</name>
</gene>
<dbReference type="KEGG" id="svi:Svir_24100"/>
<dbReference type="eggNOG" id="ENOG50318WM">
    <property type="taxonomic scope" value="Bacteria"/>
</dbReference>
<proteinExistence type="predicted"/>
<name>C7MYI8_SACVD</name>
<protein>
    <recommendedName>
        <fullName evidence="3">DUF3000 domain-containing protein</fullName>
    </recommendedName>
</protein>
<sequence>MVTSMTQAPEEFRAAVAALRSVTPRPEVTLEPIKAPQRLAPWTFALAAETTGPDDIPATGRLVLLHDPSGQDGWNGVFRLVVYMRAELDAELATDPFLPAVGWSWLTDALDTAGASWTALGGTVTETSSARFGDISGPARTDDIELRASWTPTNTDLRPHGEAFSLALSHYAGLPPVGVTVFGQGRGR</sequence>
<dbReference type="Pfam" id="PF11452">
    <property type="entry name" value="DUF3000"/>
    <property type="match status" value="1"/>
</dbReference>
<dbReference type="HOGENOM" id="CLU_077385_0_0_11"/>
<dbReference type="AlphaFoldDB" id="C7MYI8"/>
<reference evidence="1 2" key="1">
    <citation type="journal article" date="2009" name="Stand. Genomic Sci.">
        <title>Complete genome sequence of Saccharomonospora viridis type strain (P101).</title>
        <authorList>
            <person name="Pati A."/>
            <person name="Sikorski J."/>
            <person name="Nolan M."/>
            <person name="Lapidus A."/>
            <person name="Copeland A."/>
            <person name="Glavina Del Rio T."/>
            <person name="Lucas S."/>
            <person name="Chen F."/>
            <person name="Tice H."/>
            <person name="Pitluck S."/>
            <person name="Cheng J.F."/>
            <person name="Chertkov O."/>
            <person name="Brettin T."/>
            <person name="Han C."/>
            <person name="Detter J.C."/>
            <person name="Kuske C."/>
            <person name="Bruce D."/>
            <person name="Goodwin L."/>
            <person name="Chain P."/>
            <person name="D'haeseleer P."/>
            <person name="Chen A."/>
            <person name="Palaniappan K."/>
            <person name="Ivanova N."/>
            <person name="Mavromatis K."/>
            <person name="Mikhailova N."/>
            <person name="Rohde M."/>
            <person name="Tindall B.J."/>
            <person name="Goker M."/>
            <person name="Bristow J."/>
            <person name="Eisen J.A."/>
            <person name="Markowitz V."/>
            <person name="Hugenholtz P."/>
            <person name="Kyrpides N.C."/>
            <person name="Klenk H.P."/>
        </authorList>
    </citation>
    <scope>NUCLEOTIDE SEQUENCE [LARGE SCALE GENOMIC DNA]</scope>
    <source>
        <strain evidence="2">ATCC 15386 / DSM 43017 / JCM 3036 / NBRC 12207 / P101</strain>
    </source>
</reference>
<keyword evidence="2" id="KW-1185">Reference proteome</keyword>
<dbReference type="InterPro" id="IPR021555">
    <property type="entry name" value="DUF3000"/>
</dbReference>
<organism evidence="1 2">
    <name type="scientific">Saccharomonospora viridis (strain ATCC 15386 / DSM 43017 / JCM 3036 / CCUG 5913 / NBRC 12207 / NCIMB 9602 / P101)</name>
    <name type="common">Thermoactinomyces viridis</name>
    <dbReference type="NCBI Taxonomy" id="471857"/>
    <lineage>
        <taxon>Bacteria</taxon>
        <taxon>Bacillati</taxon>
        <taxon>Actinomycetota</taxon>
        <taxon>Actinomycetes</taxon>
        <taxon>Pseudonocardiales</taxon>
        <taxon>Pseudonocardiaceae</taxon>
        <taxon>Saccharomonospora</taxon>
    </lineage>
</organism>
<accession>C7MYI8</accession>
<evidence type="ECO:0000313" key="2">
    <source>
        <dbReference type="Proteomes" id="UP000000841"/>
    </source>
</evidence>
<dbReference type="Proteomes" id="UP000000841">
    <property type="component" value="Chromosome"/>
</dbReference>
<dbReference type="EMBL" id="CP001683">
    <property type="protein sequence ID" value="ACU97407.1"/>
    <property type="molecule type" value="Genomic_DNA"/>
</dbReference>
<dbReference type="STRING" id="471857.Svir_24100"/>
<evidence type="ECO:0000313" key="1">
    <source>
        <dbReference type="EMBL" id="ACU97407.1"/>
    </source>
</evidence>